<reference evidence="7" key="2">
    <citation type="journal article" date="2023" name="Science">
        <title>Genomic signatures of disease resistance in endangered staghorn corals.</title>
        <authorList>
            <person name="Vollmer S.V."/>
            <person name="Selwyn J.D."/>
            <person name="Despard B.A."/>
            <person name="Roesel C.L."/>
        </authorList>
    </citation>
    <scope>NUCLEOTIDE SEQUENCE</scope>
    <source>
        <strain evidence="7">K2</strain>
    </source>
</reference>
<dbReference type="GO" id="GO:0009159">
    <property type="term" value="P:deoxyribonucleoside monophosphate catabolic process"/>
    <property type="evidence" value="ECO:0007669"/>
    <property type="project" value="InterPro"/>
</dbReference>
<evidence type="ECO:0000256" key="2">
    <source>
        <dbReference type="ARBA" id="ARBA00022801"/>
    </source>
</evidence>
<dbReference type="GO" id="GO:0042802">
    <property type="term" value="F:identical protein binding"/>
    <property type="evidence" value="ECO:0007669"/>
    <property type="project" value="UniProtKB-ARBA"/>
</dbReference>
<feature type="binding site" description="in other chain" evidence="6">
    <location>
        <position position="25"/>
    </location>
    <ligand>
        <name>substrate</name>
        <note>ligand shared between homodimeric partners</note>
    </ligand>
</feature>
<dbReference type="GO" id="GO:0070694">
    <property type="term" value="F:5-hydroxymethyl-dUMP N-hydrolase activity"/>
    <property type="evidence" value="ECO:0007669"/>
    <property type="project" value="InterPro"/>
</dbReference>
<comment type="catalytic activity">
    <reaction evidence="6">
        <text>a purine 2'-deoxyribonucleoside 5'-phosphate + H2O = a purine nucleobase + 2-deoxy-D-ribose 5-phosphate</text>
        <dbReference type="Rhea" id="RHEA:51132"/>
        <dbReference type="ChEBI" id="CHEBI:15377"/>
        <dbReference type="ChEBI" id="CHEBI:26386"/>
        <dbReference type="ChEBI" id="CHEBI:62877"/>
        <dbReference type="ChEBI" id="CHEBI:142198"/>
    </reaction>
</comment>
<keyword evidence="2 6" id="KW-0378">Hydrolase</keyword>
<comment type="catalytic activity">
    <reaction evidence="5">
        <text>5-hydroxymethyl-dUMP + H2O = 5-hydroxymethyluracil + 2-deoxy-D-ribose 5-phosphate</text>
        <dbReference type="Rhea" id="RHEA:77099"/>
        <dbReference type="ChEBI" id="CHEBI:15377"/>
        <dbReference type="ChEBI" id="CHEBI:16964"/>
        <dbReference type="ChEBI" id="CHEBI:62877"/>
        <dbReference type="ChEBI" id="CHEBI:90409"/>
    </reaction>
    <physiologicalReaction direction="left-to-right" evidence="5">
        <dbReference type="Rhea" id="RHEA:77100"/>
    </physiologicalReaction>
</comment>
<name>A0AAD9QQR9_ACRCE</name>
<dbReference type="GO" id="GO:0005634">
    <property type="term" value="C:nucleus"/>
    <property type="evidence" value="ECO:0007669"/>
    <property type="project" value="UniProtKB-SubCell"/>
</dbReference>
<keyword evidence="6" id="KW-0963">Cytoplasm</keyword>
<reference evidence="7" key="1">
    <citation type="journal article" date="2023" name="G3 (Bethesda)">
        <title>Whole genome assembly and annotation of the endangered Caribbean coral Acropora cervicornis.</title>
        <authorList>
            <person name="Selwyn J.D."/>
            <person name="Vollmer S.V."/>
        </authorList>
    </citation>
    <scope>NUCLEOTIDE SEQUENCE</scope>
    <source>
        <strain evidence="7">K2</strain>
    </source>
</reference>
<dbReference type="GO" id="GO:0009116">
    <property type="term" value="P:nucleoside metabolic process"/>
    <property type="evidence" value="ECO:0007669"/>
    <property type="project" value="UniProtKB-UniRule"/>
</dbReference>
<dbReference type="PANTHER" id="PTHR15364">
    <property type="entry name" value="2'-DEOXYNUCLEOSIDE 5'-PHOSPHATE N-HYDROLASE 1"/>
    <property type="match status" value="1"/>
</dbReference>
<keyword evidence="8" id="KW-1185">Reference proteome</keyword>
<evidence type="ECO:0000256" key="1">
    <source>
        <dbReference type="ARBA" id="ARBA00011407"/>
    </source>
</evidence>
<evidence type="ECO:0000256" key="6">
    <source>
        <dbReference type="HAMAP-Rule" id="MF_03036"/>
    </source>
</evidence>
<comment type="subcellular location">
    <subcellularLocation>
        <location evidence="6">Cytoplasm</location>
    </subcellularLocation>
    <subcellularLocation>
        <location evidence="6">Nucleus</location>
    </subcellularLocation>
</comment>
<comment type="catalytic activity">
    <reaction evidence="6">
        <text>a pyrimidine 2'-deoxyribonucleoside 5'-phosphate + H2O = a pyrimidine nucleobase + 2-deoxy-D-ribose 5-phosphate</text>
        <dbReference type="Rhea" id="RHEA:57852"/>
        <dbReference type="ChEBI" id="CHEBI:15377"/>
        <dbReference type="ChEBI" id="CHEBI:26432"/>
        <dbReference type="ChEBI" id="CHEBI:62877"/>
        <dbReference type="ChEBI" id="CHEBI:142209"/>
    </reaction>
</comment>
<dbReference type="Proteomes" id="UP001249851">
    <property type="component" value="Unassembled WGS sequence"/>
</dbReference>
<dbReference type="EC" id="3.2.2.-" evidence="6"/>
<dbReference type="SUPFAM" id="SSF52309">
    <property type="entry name" value="N-(deoxy)ribosyltransferase-like"/>
    <property type="match status" value="1"/>
</dbReference>
<evidence type="ECO:0000256" key="5">
    <source>
        <dbReference type="ARBA" id="ARBA00047460"/>
    </source>
</evidence>
<comment type="subunit">
    <text evidence="1 6">Monomer and homodimer.</text>
</comment>
<dbReference type="GO" id="GO:0006163">
    <property type="term" value="P:purine nucleotide metabolic process"/>
    <property type="evidence" value="ECO:0007669"/>
    <property type="project" value="UniProtKB-ARBA"/>
</dbReference>
<organism evidence="7 8">
    <name type="scientific">Acropora cervicornis</name>
    <name type="common">Staghorn coral</name>
    <dbReference type="NCBI Taxonomy" id="6130"/>
    <lineage>
        <taxon>Eukaryota</taxon>
        <taxon>Metazoa</taxon>
        <taxon>Cnidaria</taxon>
        <taxon>Anthozoa</taxon>
        <taxon>Hexacorallia</taxon>
        <taxon>Scleractinia</taxon>
        <taxon>Astrocoeniina</taxon>
        <taxon>Acroporidae</taxon>
        <taxon>Acropora</taxon>
    </lineage>
</organism>
<dbReference type="InterPro" id="IPR051239">
    <property type="entry name" value="2'-dNMP_N-hydrolase"/>
</dbReference>
<evidence type="ECO:0000256" key="3">
    <source>
        <dbReference type="ARBA" id="ARBA00023080"/>
    </source>
</evidence>
<dbReference type="Gene3D" id="3.40.50.450">
    <property type="match status" value="1"/>
</dbReference>
<evidence type="ECO:0000256" key="4">
    <source>
        <dbReference type="ARBA" id="ARBA00023295"/>
    </source>
</evidence>
<dbReference type="PANTHER" id="PTHR15364:SF0">
    <property type="entry name" value="2'-DEOXYNUCLEOSIDE 5'-PHOSPHATE N-HYDROLASE 1"/>
    <property type="match status" value="1"/>
</dbReference>
<dbReference type="FunFam" id="3.40.50.450:FF:000019">
    <property type="entry name" value="2'-deoxynucleoside 5'-phosphate N-hydrolase 1"/>
    <property type="match status" value="1"/>
</dbReference>
<dbReference type="HAMAP" id="MF_03036">
    <property type="entry name" value="Nuc_phosphate_hydrolase"/>
    <property type="match status" value="1"/>
</dbReference>
<feature type="binding site" description="in other chain" evidence="6">
    <location>
        <begin position="10"/>
        <end position="16"/>
    </location>
    <ligand>
        <name>substrate</name>
        <note>ligand shared between homodimeric partners</note>
    </ligand>
</feature>
<dbReference type="GO" id="GO:0005737">
    <property type="term" value="C:cytoplasm"/>
    <property type="evidence" value="ECO:0007669"/>
    <property type="project" value="UniProtKB-SubCell"/>
</dbReference>
<accession>A0AAD9QQR9</accession>
<gene>
    <name evidence="7" type="ORF">P5673_010789</name>
</gene>
<evidence type="ECO:0000313" key="7">
    <source>
        <dbReference type="EMBL" id="KAK2565646.1"/>
    </source>
</evidence>
<comment type="caution">
    <text evidence="7">The sequence shown here is derived from an EMBL/GenBank/DDBJ whole genome shotgun (WGS) entry which is preliminary data.</text>
</comment>
<dbReference type="Pfam" id="PF05014">
    <property type="entry name" value="Nuc_deoxyrib_tr"/>
    <property type="match status" value="1"/>
</dbReference>
<dbReference type="InterPro" id="IPR007710">
    <property type="entry name" value="Nucleoside_deoxyribTrfase"/>
</dbReference>
<dbReference type="EMBL" id="JARQWQ010000019">
    <property type="protein sequence ID" value="KAK2565646.1"/>
    <property type="molecule type" value="Genomic_DNA"/>
</dbReference>
<comment type="function">
    <text evidence="6">Catalyzes the cleavage of the N-glycosidic bond of deoxyribonucleoside 5'-monophosphates to yield deoxyribose 5-phosphate and a purine or pyrimidine base.</text>
</comment>
<sequence>MSSQTKRLIYFCGSIRGGRDDAPIYKRIIDQLKDYGEVLTEHIADPNIMEKEKGTDKFIHDRDMSMLLKSDEVTQPSLGVGYEIGRAVENKKKILCLFRPDSGKPMIHGAEGDNFSVKNYKEEDIPQILKEFFDN</sequence>
<dbReference type="InterPro" id="IPR028607">
    <property type="entry name" value="DNPH1"/>
</dbReference>
<feature type="binding site" description="in other chain" evidence="6">
    <location>
        <position position="83"/>
    </location>
    <ligand>
        <name>substrate</name>
        <note>ligand shared between homodimeric partners</note>
    </ligand>
</feature>
<protein>
    <recommendedName>
        <fullName evidence="6">Putative 2'-deoxynucleoside 5'-phosphate N-hydrolase 1</fullName>
        <ecNumber evidence="6">3.2.2.-</ecNumber>
    </recommendedName>
</protein>
<keyword evidence="4 6" id="KW-0326">Glycosidase</keyword>
<keyword evidence="3 6" id="KW-0546">Nucleotide metabolism</keyword>
<comment type="similarity">
    <text evidence="6">Belongs to the 2'-deoxynucleoside 5'-phosphate N-hydrolase 1 family.</text>
</comment>
<comment type="caution">
    <text evidence="6">Lacks conserved residue(s) required for the propagation of feature annotation.</text>
</comment>
<dbReference type="AlphaFoldDB" id="A0AAD9QQR9"/>
<keyword evidence="6" id="KW-0539">Nucleus</keyword>
<evidence type="ECO:0000313" key="8">
    <source>
        <dbReference type="Proteomes" id="UP001249851"/>
    </source>
</evidence>
<proteinExistence type="inferred from homology"/>